<evidence type="ECO:0000313" key="2">
    <source>
        <dbReference type="Proteomes" id="UP000234681"/>
    </source>
</evidence>
<sequence length="83" mass="9172">MSRVQVRPARLSDSFLMPLLGKVPAGSADFCVRTVKEERGILGTLSPKRNVSIQSSPRGGLLLTNGPLRYFSWHRYSTSLRGP</sequence>
<evidence type="ECO:0000313" key="1">
    <source>
        <dbReference type="EMBL" id="EDL93869.1"/>
    </source>
</evidence>
<name>A6KAG1_RAT</name>
<dbReference type="Proteomes" id="UP000234681">
    <property type="component" value="Chromosome 17"/>
</dbReference>
<dbReference type="AlphaFoldDB" id="A6KAG1"/>
<reference evidence="2" key="1">
    <citation type="submission" date="2005-09" db="EMBL/GenBank/DDBJ databases">
        <authorList>
            <person name="Mural R.J."/>
            <person name="Li P.W."/>
            <person name="Adams M.D."/>
            <person name="Amanatides P.G."/>
            <person name="Baden-Tillson H."/>
            <person name="Barnstead M."/>
            <person name="Chin S.H."/>
            <person name="Dew I."/>
            <person name="Evans C.A."/>
            <person name="Ferriera S."/>
            <person name="Flanigan M."/>
            <person name="Fosler C."/>
            <person name="Glodek A."/>
            <person name="Gu Z."/>
            <person name="Holt R.A."/>
            <person name="Jennings D."/>
            <person name="Kraft C.L."/>
            <person name="Lu F."/>
            <person name="Nguyen T."/>
            <person name="Nusskern D.R."/>
            <person name="Pfannkoch C.M."/>
            <person name="Sitter C."/>
            <person name="Sutton G.G."/>
            <person name="Venter J.C."/>
            <person name="Wang Z."/>
            <person name="Woodage T."/>
            <person name="Zheng X.H."/>
            <person name="Zhong F."/>
        </authorList>
    </citation>
    <scope>NUCLEOTIDE SEQUENCE [LARGE SCALE GENOMIC DNA]</scope>
    <source>
        <strain>BN</strain>
        <strain evidence="2">Sprague-Dawley</strain>
    </source>
</reference>
<dbReference type="EMBL" id="CH474032">
    <property type="protein sequence ID" value="EDL93869.1"/>
    <property type="molecule type" value="Genomic_DNA"/>
</dbReference>
<gene>
    <name evidence="1" type="ORF">rCG_24196</name>
</gene>
<proteinExistence type="predicted"/>
<protein>
    <submittedName>
        <fullName evidence="1">RCG24196</fullName>
    </submittedName>
</protein>
<organism evidence="1 2">
    <name type="scientific">Rattus norvegicus</name>
    <name type="common">Rat</name>
    <dbReference type="NCBI Taxonomy" id="10116"/>
    <lineage>
        <taxon>Eukaryota</taxon>
        <taxon>Metazoa</taxon>
        <taxon>Chordata</taxon>
        <taxon>Craniata</taxon>
        <taxon>Vertebrata</taxon>
        <taxon>Euteleostomi</taxon>
        <taxon>Mammalia</taxon>
        <taxon>Eutheria</taxon>
        <taxon>Euarchontoglires</taxon>
        <taxon>Glires</taxon>
        <taxon>Rodentia</taxon>
        <taxon>Myomorpha</taxon>
        <taxon>Muroidea</taxon>
        <taxon>Muridae</taxon>
        <taxon>Murinae</taxon>
        <taxon>Rattus</taxon>
    </lineage>
</organism>
<accession>A6KAG1</accession>